<accession>C0P726</accession>
<organism evidence="2">
    <name type="scientific">Zea mays</name>
    <name type="common">Maize</name>
    <dbReference type="NCBI Taxonomy" id="4577"/>
    <lineage>
        <taxon>Eukaryota</taxon>
        <taxon>Viridiplantae</taxon>
        <taxon>Streptophyta</taxon>
        <taxon>Embryophyta</taxon>
        <taxon>Tracheophyta</taxon>
        <taxon>Spermatophyta</taxon>
        <taxon>Magnoliopsida</taxon>
        <taxon>Liliopsida</taxon>
        <taxon>Poales</taxon>
        <taxon>Poaceae</taxon>
        <taxon>PACMAD clade</taxon>
        <taxon>Panicoideae</taxon>
        <taxon>Andropogonodae</taxon>
        <taxon>Andropogoneae</taxon>
        <taxon>Tripsacinae</taxon>
        <taxon>Zea</taxon>
    </lineage>
</organism>
<proteinExistence type="evidence at transcript level"/>
<dbReference type="EMBL" id="BT064095">
    <property type="protein sequence ID" value="ACN28792.1"/>
    <property type="molecule type" value="mRNA"/>
</dbReference>
<feature type="region of interest" description="Disordered" evidence="1">
    <location>
        <begin position="62"/>
        <end position="94"/>
    </location>
</feature>
<evidence type="ECO:0000256" key="1">
    <source>
        <dbReference type="SAM" id="MobiDB-lite"/>
    </source>
</evidence>
<feature type="region of interest" description="Disordered" evidence="1">
    <location>
        <begin position="1"/>
        <end position="25"/>
    </location>
</feature>
<dbReference type="AlphaFoldDB" id="C0P726"/>
<evidence type="ECO:0000313" key="2">
    <source>
        <dbReference type="EMBL" id="ACN28792.1"/>
    </source>
</evidence>
<feature type="compositionally biased region" description="Gly residues" evidence="1">
    <location>
        <begin position="1"/>
        <end position="22"/>
    </location>
</feature>
<reference evidence="2" key="1">
    <citation type="journal article" date="2009" name="PLoS Genet.">
        <title>Sequencing, mapping, and analysis of 27,455 maize full-length cDNAs.</title>
        <authorList>
            <person name="Soderlund C."/>
            <person name="Descour A."/>
            <person name="Kudrna D."/>
            <person name="Bomhoff M."/>
            <person name="Boyd L."/>
            <person name="Currie J."/>
            <person name="Angelova A."/>
            <person name="Collura K."/>
            <person name="Wissotski M."/>
            <person name="Ashley E."/>
            <person name="Morrow D."/>
            <person name="Fernandes J."/>
            <person name="Walbot V."/>
            <person name="Yu Y."/>
        </authorList>
    </citation>
    <scope>NUCLEOTIDE SEQUENCE</scope>
    <source>
        <strain evidence="2">B73</strain>
    </source>
</reference>
<name>C0P726_MAIZE</name>
<sequence>MFRGGSGAGAGAGAAPLVGGGGGRRRTGAEEALQLVEADADNRDGARLSKLLIRRLEEALPAHGRRRRRLPGRGRARGGLPQVADPAARRRPAAVVVAGEHERLRGAGRREGRRFRGPVQLRGRRHAVILILILVGSNSIDRQ</sequence>
<reference evidence="2" key="2">
    <citation type="submission" date="2012-06" db="EMBL/GenBank/DDBJ databases">
        <authorList>
            <person name="Yu Y."/>
            <person name="Currie J."/>
            <person name="Lomeli R."/>
            <person name="Angelova A."/>
            <person name="Collura K."/>
            <person name="Wissotski M."/>
            <person name="Campos D."/>
            <person name="Kudrna D."/>
            <person name="Golser W."/>
            <person name="Ashely E."/>
            <person name="Descour A."/>
            <person name="Fernandes J."/>
            <person name="Soderlund C."/>
            <person name="Walbot V."/>
        </authorList>
    </citation>
    <scope>NUCLEOTIDE SEQUENCE</scope>
    <source>
        <strain evidence="2">B73</strain>
    </source>
</reference>
<feature type="compositionally biased region" description="Basic residues" evidence="1">
    <location>
        <begin position="63"/>
        <end position="76"/>
    </location>
</feature>
<protein>
    <submittedName>
        <fullName evidence="2">Uncharacterized protein</fullName>
    </submittedName>
</protein>